<dbReference type="InterPro" id="IPR013780">
    <property type="entry name" value="Glyco_hydro_b"/>
</dbReference>
<dbReference type="GO" id="GO:0004558">
    <property type="term" value="F:alpha-1,4-glucosidase activity"/>
    <property type="evidence" value="ECO:0007669"/>
    <property type="project" value="UniProtKB-EC"/>
</dbReference>
<dbReference type="InterPro" id="IPR017853">
    <property type="entry name" value="GH"/>
</dbReference>
<dbReference type="Gene3D" id="2.60.40.1760">
    <property type="entry name" value="glycosyl hydrolase (family 31)"/>
    <property type="match status" value="1"/>
</dbReference>
<dbReference type="InterPro" id="IPR011013">
    <property type="entry name" value="Gal_mutarotase_sf_dom"/>
</dbReference>
<dbReference type="OrthoDB" id="5839090at2759"/>
<dbReference type="CDD" id="cd06602">
    <property type="entry name" value="GH31_MGAM_SI_GAA"/>
    <property type="match status" value="1"/>
</dbReference>
<gene>
    <name evidence="10" type="ORF">M409DRAFT_64323</name>
</gene>
<sequence>MPAPTVTPTVQDPTAPDPQKCPGYRASNVQNNNHGFTADLTLAGQSCNVFGTDIKDLSLVVDYQAKERLNVRIVPKHIAPYNSSWYILDSEFIEQPQWDGSTSSQSSDLQIKWSNNPSFQFSTSRRNGGEELFSTFGHVIVYESQFLEVVTNMQQNYNVYGINENIHNFRLGTDYTQTLFNADTADHLDGNSYGTHPFYQETRYSDGGSTAHGVYSRNVHAQDWLLRDTSITLRAIGGSIDLYFLSGETETSDGPTWGGRPGWGNFWWGGHHGAHGGNGGQQTSTSTALEVFRQYQAGCVGLPAMQMYWTYGFHQCHWGYKNTDNLREVVTNYSNAGIPLEGIWTDIDAYDRTRVFTNDPVNFAPVDMQSLHAWLQSRGQHYIPLVDSNVYFPNPNNASDVYEPFQRGDALQTFIRDSGTGYYYLGNGWPGFSTWADWLIPSSQTWFTAEMQLAHERAPYDGIWIDLNEAASFCAYSCGNGELPASYIHPPSNMSRDTRNLNNPPYKPNVSQTSTNNIIDMVILPNATHNDPYNTTEYDIHNLFSVGILRAAYNAMSQTVFPGKRPFIIGRASVAGSGRYTGNWGGDNDSRWGAMFLSISQALGFQMVGVPMFGTDTCGFGNAVNTTEELCARWAELNAFFPFYRNHYGIGKAPQEFYNWESVSEAARRVISIRYSILTYIYTLFYYAHTQGDTVMRALAWEFPDDSTLYQTDTQFLLGPSILVTPVLTEGDYTVNGVFPGIGQGTRWFDWYTLQEVKNVRPQQNVTMDAPLEHINVHIRGGTVLPTQAPGNTTTVTRSNPYGIIITPDNQGSASGNLYLDDGESISPSSTKLVEFDYSRGRLTTKNTGNYQATAPLANITIAGVSRQPRSVTFSTGRGRPSNVKSHFANNTLYVTGLEQYTRGGAWQNEFTLQTS</sequence>
<dbReference type="EMBL" id="ML993585">
    <property type="protein sequence ID" value="KAF2170687.1"/>
    <property type="molecule type" value="Genomic_DNA"/>
</dbReference>
<dbReference type="EC" id="3.2.1.20" evidence="3"/>
<evidence type="ECO:0000256" key="4">
    <source>
        <dbReference type="ARBA" id="ARBA00022801"/>
    </source>
</evidence>
<evidence type="ECO:0000256" key="2">
    <source>
        <dbReference type="ARBA" id="ARBA00007806"/>
    </source>
</evidence>
<dbReference type="PANTHER" id="PTHR22762:SF133">
    <property type="entry name" value="P-TYPE DOMAIN-CONTAINING PROTEIN"/>
    <property type="match status" value="1"/>
</dbReference>
<dbReference type="Gene3D" id="2.60.40.1180">
    <property type="entry name" value="Golgi alpha-mannosidase II"/>
    <property type="match status" value="2"/>
</dbReference>
<reference evidence="10" key="1">
    <citation type="journal article" date="2020" name="Stud. Mycol.">
        <title>101 Dothideomycetes genomes: a test case for predicting lifestyles and emergence of pathogens.</title>
        <authorList>
            <person name="Haridas S."/>
            <person name="Albert R."/>
            <person name="Binder M."/>
            <person name="Bloem J."/>
            <person name="Labutti K."/>
            <person name="Salamov A."/>
            <person name="Andreopoulos B."/>
            <person name="Baker S."/>
            <person name="Barry K."/>
            <person name="Bills G."/>
            <person name="Bluhm B."/>
            <person name="Cannon C."/>
            <person name="Castanera R."/>
            <person name="Culley D."/>
            <person name="Daum C."/>
            <person name="Ezra D."/>
            <person name="Gonzalez J."/>
            <person name="Henrissat B."/>
            <person name="Kuo A."/>
            <person name="Liang C."/>
            <person name="Lipzen A."/>
            <person name="Lutzoni F."/>
            <person name="Magnuson J."/>
            <person name="Mondo S."/>
            <person name="Nolan M."/>
            <person name="Ohm R."/>
            <person name="Pangilinan J."/>
            <person name="Park H.-J."/>
            <person name="Ramirez L."/>
            <person name="Alfaro M."/>
            <person name="Sun H."/>
            <person name="Tritt A."/>
            <person name="Yoshinaga Y."/>
            <person name="Zwiers L.-H."/>
            <person name="Turgeon B."/>
            <person name="Goodwin S."/>
            <person name="Spatafora J."/>
            <person name="Crous P."/>
            <person name="Grigoriev I."/>
        </authorList>
    </citation>
    <scope>NUCLEOTIDE SEQUENCE</scope>
    <source>
        <strain evidence="10">ATCC 36951</strain>
    </source>
</reference>
<dbReference type="Gene3D" id="3.20.20.80">
    <property type="entry name" value="Glycosidases"/>
    <property type="match status" value="1"/>
</dbReference>
<comment type="similarity">
    <text evidence="2 7">Belongs to the glycosyl hydrolase 31 family.</text>
</comment>
<organism evidence="10 11">
    <name type="scientific">Zasmidium cellare ATCC 36951</name>
    <dbReference type="NCBI Taxonomy" id="1080233"/>
    <lineage>
        <taxon>Eukaryota</taxon>
        <taxon>Fungi</taxon>
        <taxon>Dikarya</taxon>
        <taxon>Ascomycota</taxon>
        <taxon>Pezizomycotina</taxon>
        <taxon>Dothideomycetes</taxon>
        <taxon>Dothideomycetidae</taxon>
        <taxon>Mycosphaerellales</taxon>
        <taxon>Mycosphaerellaceae</taxon>
        <taxon>Zasmidium</taxon>
    </lineage>
</organism>
<dbReference type="GO" id="GO:0005975">
    <property type="term" value="P:carbohydrate metabolic process"/>
    <property type="evidence" value="ECO:0007669"/>
    <property type="project" value="InterPro"/>
</dbReference>
<dbReference type="Pfam" id="PF01055">
    <property type="entry name" value="Glyco_hydro_31_2nd"/>
    <property type="match status" value="1"/>
</dbReference>
<dbReference type="Proteomes" id="UP000799537">
    <property type="component" value="Unassembled WGS sequence"/>
</dbReference>
<dbReference type="PANTHER" id="PTHR22762">
    <property type="entry name" value="ALPHA-GLUCOSIDASE"/>
    <property type="match status" value="1"/>
</dbReference>
<comment type="catalytic activity">
    <reaction evidence="1">
        <text>Hydrolysis of terminal, non-reducing (1-&gt;4)-linked alpha-D-glucose residues with release of alpha-D-glucose.</text>
        <dbReference type="EC" id="3.2.1.20"/>
    </reaction>
</comment>
<dbReference type="SUPFAM" id="SSF74650">
    <property type="entry name" value="Galactose mutarotase-like"/>
    <property type="match status" value="1"/>
</dbReference>
<evidence type="ECO:0000313" key="10">
    <source>
        <dbReference type="EMBL" id="KAF2170687.1"/>
    </source>
</evidence>
<dbReference type="GO" id="GO:0030246">
    <property type="term" value="F:carbohydrate binding"/>
    <property type="evidence" value="ECO:0007669"/>
    <property type="project" value="InterPro"/>
</dbReference>
<keyword evidence="5" id="KW-0325">Glycoprotein</keyword>
<evidence type="ECO:0000256" key="3">
    <source>
        <dbReference type="ARBA" id="ARBA00012741"/>
    </source>
</evidence>
<dbReference type="SUPFAM" id="SSF51011">
    <property type="entry name" value="Glycosyl hydrolase domain"/>
    <property type="match status" value="1"/>
</dbReference>
<feature type="domain" description="Glycosyl hydrolase family 31 C-terminal" evidence="9">
    <location>
        <begin position="692"/>
        <end position="785"/>
    </location>
</feature>
<evidence type="ECO:0000313" key="11">
    <source>
        <dbReference type="Proteomes" id="UP000799537"/>
    </source>
</evidence>
<dbReference type="InterPro" id="IPR048395">
    <property type="entry name" value="Glyco_hydro_31_C"/>
</dbReference>
<evidence type="ECO:0000256" key="7">
    <source>
        <dbReference type="RuleBase" id="RU361185"/>
    </source>
</evidence>
<evidence type="ECO:0000259" key="8">
    <source>
        <dbReference type="Pfam" id="PF01055"/>
    </source>
</evidence>
<name>A0A6A6CTV1_ZASCE</name>
<evidence type="ECO:0000256" key="6">
    <source>
        <dbReference type="ARBA" id="ARBA00023295"/>
    </source>
</evidence>
<evidence type="ECO:0000256" key="1">
    <source>
        <dbReference type="ARBA" id="ARBA00001657"/>
    </source>
</evidence>
<dbReference type="InterPro" id="IPR000322">
    <property type="entry name" value="Glyco_hydro_31_TIM"/>
</dbReference>
<protein>
    <recommendedName>
        <fullName evidence="3">alpha-glucosidase</fullName>
        <ecNumber evidence="3">3.2.1.20</ecNumber>
    </recommendedName>
</protein>
<dbReference type="RefSeq" id="XP_033671576.1">
    <property type="nucleotide sequence ID" value="XM_033816022.1"/>
</dbReference>
<evidence type="ECO:0000259" key="9">
    <source>
        <dbReference type="Pfam" id="PF21365"/>
    </source>
</evidence>
<dbReference type="FunFam" id="2.60.40.1180:FF:000001">
    <property type="entry name" value="Maltase-glucoamylase, intestinal"/>
    <property type="match status" value="1"/>
</dbReference>
<dbReference type="AlphaFoldDB" id="A0A6A6CTV1"/>
<feature type="domain" description="Glycoside hydrolase family 31 TIM barrel" evidence="8">
    <location>
        <begin position="303"/>
        <end position="684"/>
    </location>
</feature>
<dbReference type="Pfam" id="PF21365">
    <property type="entry name" value="Glyco_hydro_31_3rd"/>
    <property type="match status" value="1"/>
</dbReference>
<accession>A0A6A6CTV1</accession>
<evidence type="ECO:0000256" key="5">
    <source>
        <dbReference type="ARBA" id="ARBA00023180"/>
    </source>
</evidence>
<proteinExistence type="inferred from homology"/>
<keyword evidence="6 7" id="KW-0326">Glycosidase</keyword>
<dbReference type="GeneID" id="54569294"/>
<dbReference type="SUPFAM" id="SSF51445">
    <property type="entry name" value="(Trans)glycosidases"/>
    <property type="match status" value="1"/>
</dbReference>
<keyword evidence="4 7" id="KW-0378">Hydrolase</keyword>
<keyword evidence="11" id="KW-1185">Reference proteome</keyword>